<dbReference type="Pfam" id="PF01804">
    <property type="entry name" value="Penicil_amidase"/>
    <property type="match status" value="1"/>
</dbReference>
<evidence type="ECO:0000256" key="1">
    <source>
        <dbReference type="ARBA" id="ARBA00006586"/>
    </source>
</evidence>
<dbReference type="Gene3D" id="2.30.120.10">
    <property type="match status" value="1"/>
</dbReference>
<dbReference type="Gene3D" id="1.10.1400.10">
    <property type="match status" value="1"/>
</dbReference>
<dbReference type="Gene3D" id="1.10.439.10">
    <property type="entry name" value="Penicillin Amidohydrolase, domain 1"/>
    <property type="match status" value="1"/>
</dbReference>
<reference evidence="5" key="1">
    <citation type="submission" date="2022-01" db="EMBL/GenBank/DDBJ databases">
        <title>Whole genome-based taxonomy of the Shewanellaceae.</title>
        <authorList>
            <person name="Martin-Rodriguez A.J."/>
        </authorList>
    </citation>
    <scope>NUCLEOTIDE SEQUENCE</scope>
    <source>
        <strain evidence="5">KCTC 23973</strain>
    </source>
</reference>
<dbReference type="Gene3D" id="3.60.20.10">
    <property type="entry name" value="Glutamine Phosphoribosylpyrophosphate, subunit 1, domain 1"/>
    <property type="match status" value="1"/>
</dbReference>
<dbReference type="GO" id="GO:0017000">
    <property type="term" value="P:antibiotic biosynthetic process"/>
    <property type="evidence" value="ECO:0007669"/>
    <property type="project" value="InterPro"/>
</dbReference>
<dbReference type="InterPro" id="IPR002692">
    <property type="entry name" value="S45"/>
</dbReference>
<gene>
    <name evidence="5" type="ORF">L2740_03915</name>
</gene>
<name>A0A9X1ZDA4_9GAMM</name>
<keyword evidence="4" id="KW-0865">Zymogen</keyword>
<evidence type="ECO:0000313" key="6">
    <source>
        <dbReference type="Proteomes" id="UP001139293"/>
    </source>
</evidence>
<dbReference type="InterPro" id="IPR043146">
    <property type="entry name" value="Penicillin_amidase_N_B-knob"/>
</dbReference>
<accession>A0A9X1ZDA4</accession>
<dbReference type="InterPro" id="IPR023343">
    <property type="entry name" value="Penicillin_amidase_dom1"/>
</dbReference>
<keyword evidence="6" id="KW-1185">Reference proteome</keyword>
<comment type="caution">
    <text evidence="5">The sequence shown here is derived from an EMBL/GenBank/DDBJ whole genome shotgun (WGS) entry which is preliminary data.</text>
</comment>
<evidence type="ECO:0000313" key="5">
    <source>
        <dbReference type="EMBL" id="MCL1137692.1"/>
    </source>
</evidence>
<proteinExistence type="inferred from homology"/>
<dbReference type="PROSITE" id="PS51257">
    <property type="entry name" value="PROKAR_LIPOPROTEIN"/>
    <property type="match status" value="1"/>
</dbReference>
<dbReference type="GO" id="GO:0016811">
    <property type="term" value="F:hydrolase activity, acting on carbon-nitrogen (but not peptide) bonds, in linear amides"/>
    <property type="evidence" value="ECO:0007669"/>
    <property type="project" value="InterPro"/>
</dbReference>
<protein>
    <submittedName>
        <fullName evidence="5">Acylase</fullName>
    </submittedName>
</protein>
<sequence>MRLNKLVLALGIASTVTLVGCGYDETDKSDSLFVPEPAPEVIPPLQAFAPDGKLNAQIRRTAYGVPHIKADSLESLGFGSGYAQAQDNLCILADGFIKANSERSMYFGPHASLDFTTGLPTAEDNGNLISDFAYKALKIREKAEAQYPSFSYNSRALMEGFSAGYNQYLADVEAGTQNGDPFCASQPWVKPIEGVDVANYLFSIALLPGAANFLDLIFYANPGDGQEYLPRIIGPAPTQAVTEAQTAFIQDVNSKFVAFQNAITTPETNPRDLGSNGWGLGKDKTENGKGMVLGNPHFPHTGNLRFWQSHLTIPGHIDVMGGSLVGMPGAINIGFNKDVAWTHTFSTAEHFVLYNLELVSGDRMQYLFDGETMPITKETVQILVNGGPAGMLVAEKDIYTTAKGPIAEAPATQAPFGWDDGQAFMLQDANMANKDPIDHWLAMNRATNKDEFQQAFKDFDGVIFNNTMYADKEGNAFYIDDSTVPGLSGIAISLLKTNPDIIAARQQAGFTILPGNTSMFAYDAPLAYEYAPKLERTDFVQNSNNSFWSTNLEAPLEGYSAMYGPERGQQSLRTRMALKLMAEAGGEDGKFNLDELEAAALGNDIYLDSLIFDDLIAQCEAQGDTPVMVSANQSKDISAACAALKQWNGKQDNDSIGGALIREFAHQFDQNSMLTVPFDFEQAAATPNTLATDGSALVALAKAALNVEAAGFAVDAAMGTVQFVEKSLPDGMPSGNKQPWPGTHNAEGGFNVFSTSLSGDDTLVPQHSYAAVMDAVTGKPLASGLSDQGYAIRYGSSWMMAVSFTDNGPVAKGILTYSQSTNRLSPYFNDQTERYSTSKQFRPFLFNESDIAAAVESTIELTAQKGE</sequence>
<dbReference type="InterPro" id="IPR043147">
    <property type="entry name" value="Penicillin_amidase_A-knob"/>
</dbReference>
<evidence type="ECO:0000256" key="3">
    <source>
        <dbReference type="ARBA" id="ARBA00022801"/>
    </source>
</evidence>
<dbReference type="AlphaFoldDB" id="A0A9X1ZDA4"/>
<dbReference type="SUPFAM" id="SSF56235">
    <property type="entry name" value="N-terminal nucleophile aminohydrolases (Ntn hydrolases)"/>
    <property type="match status" value="1"/>
</dbReference>
<dbReference type="EMBL" id="JAKILB010000002">
    <property type="protein sequence ID" value="MCL1137692.1"/>
    <property type="molecule type" value="Genomic_DNA"/>
</dbReference>
<dbReference type="InterPro" id="IPR029055">
    <property type="entry name" value="Ntn_hydrolases_N"/>
</dbReference>
<dbReference type="CDD" id="cd01936">
    <property type="entry name" value="Ntn_CA"/>
    <property type="match status" value="1"/>
</dbReference>
<dbReference type="PANTHER" id="PTHR34218">
    <property type="entry name" value="PEPTIDASE S45 PENICILLIN AMIDASE"/>
    <property type="match status" value="1"/>
</dbReference>
<comment type="similarity">
    <text evidence="1">Belongs to the peptidase S45 family.</text>
</comment>
<dbReference type="Proteomes" id="UP001139293">
    <property type="component" value="Unassembled WGS sequence"/>
</dbReference>
<evidence type="ECO:0000256" key="2">
    <source>
        <dbReference type="ARBA" id="ARBA00022729"/>
    </source>
</evidence>
<organism evidence="5 6">
    <name type="scientific">Shewanella pneumatophori</name>
    <dbReference type="NCBI Taxonomy" id="314092"/>
    <lineage>
        <taxon>Bacteria</taxon>
        <taxon>Pseudomonadati</taxon>
        <taxon>Pseudomonadota</taxon>
        <taxon>Gammaproteobacteria</taxon>
        <taxon>Alteromonadales</taxon>
        <taxon>Shewanellaceae</taxon>
        <taxon>Shewanella</taxon>
    </lineage>
</organism>
<dbReference type="PANTHER" id="PTHR34218:SF3">
    <property type="entry name" value="ACYL-HOMOSERINE LACTONE ACYLASE PVDQ"/>
    <property type="match status" value="1"/>
</dbReference>
<dbReference type="RefSeq" id="WP_248948821.1">
    <property type="nucleotide sequence ID" value="NZ_JAKILB010000002.1"/>
</dbReference>
<evidence type="ECO:0000256" key="4">
    <source>
        <dbReference type="ARBA" id="ARBA00023145"/>
    </source>
</evidence>
<keyword evidence="2" id="KW-0732">Signal</keyword>
<keyword evidence="3" id="KW-0378">Hydrolase</keyword>